<comment type="similarity">
    <text evidence="1">Belongs to the SIS family. PHI subfamily.</text>
</comment>
<dbReference type="OrthoDB" id="350569at2157"/>
<keyword evidence="4" id="KW-1185">Reference proteome</keyword>
<dbReference type="PANTHER" id="PTHR43443:SF1">
    <property type="entry name" value="3-HEXULOSE-6-PHOSPHATE ISOMERASE"/>
    <property type="match status" value="1"/>
</dbReference>
<keyword evidence="3" id="KW-0413">Isomerase</keyword>
<dbReference type="NCBIfam" id="TIGR03127">
    <property type="entry name" value="RuMP_HxlB"/>
    <property type="match status" value="1"/>
</dbReference>
<evidence type="ECO:0000313" key="3">
    <source>
        <dbReference type="EMBL" id="ABU81970.1"/>
    </source>
</evidence>
<dbReference type="PROSITE" id="PS51464">
    <property type="entry name" value="SIS"/>
    <property type="match status" value="1"/>
</dbReference>
<dbReference type="RefSeq" id="WP_012122934.1">
    <property type="nucleotide sequence ID" value="NC_009776.1"/>
</dbReference>
<dbReference type="InterPro" id="IPR046348">
    <property type="entry name" value="SIS_dom_sf"/>
</dbReference>
<dbReference type="Gene3D" id="3.40.50.10490">
    <property type="entry name" value="Glucose-6-phosphate isomerase like protein, domain 1"/>
    <property type="match status" value="1"/>
</dbReference>
<dbReference type="Pfam" id="PF01380">
    <property type="entry name" value="SIS"/>
    <property type="match status" value="1"/>
</dbReference>
<evidence type="ECO:0000259" key="2">
    <source>
        <dbReference type="PROSITE" id="PS51464"/>
    </source>
</evidence>
<feature type="domain" description="SIS" evidence="2">
    <location>
        <begin position="34"/>
        <end position="187"/>
    </location>
</feature>
<accession>A8AAL8</accession>
<dbReference type="PhylomeDB" id="A8AAL8"/>
<organism evidence="3 4">
    <name type="scientific">Ignicoccus hospitalis (strain KIN4/I / DSM 18386 / JCM 14125)</name>
    <dbReference type="NCBI Taxonomy" id="453591"/>
    <lineage>
        <taxon>Archaea</taxon>
        <taxon>Thermoproteota</taxon>
        <taxon>Thermoprotei</taxon>
        <taxon>Desulfurococcales</taxon>
        <taxon>Desulfurococcaceae</taxon>
        <taxon>Ignicoccus</taxon>
    </lineage>
</organism>
<dbReference type="KEGG" id="iho:Igni_0788"/>
<dbReference type="GO" id="GO:0016853">
    <property type="term" value="F:isomerase activity"/>
    <property type="evidence" value="ECO:0007669"/>
    <property type="project" value="UniProtKB-KW"/>
</dbReference>
<dbReference type="SUPFAM" id="SSF53697">
    <property type="entry name" value="SIS domain"/>
    <property type="match status" value="1"/>
</dbReference>
<dbReference type="HOGENOM" id="CLU_094236_1_0_2"/>
<dbReference type="GeneID" id="5562022"/>
<dbReference type="InterPro" id="IPR001347">
    <property type="entry name" value="SIS_dom"/>
</dbReference>
<evidence type="ECO:0000256" key="1">
    <source>
        <dbReference type="ARBA" id="ARBA00009235"/>
    </source>
</evidence>
<dbReference type="CDD" id="cd05005">
    <property type="entry name" value="SIS_PHI"/>
    <property type="match status" value="1"/>
</dbReference>
<sequence>MKYLLDTMREIATFIYFASKMLKEHQVEEFTNLLVKIYNTPNSKVLVMGAGRSGLVARAFAMRLMHLGYNAYVLGDTIVPSVREGDVVIAISGSGSTKLVLAAAEAAKQVGATVVVLTSYPNSPLGKLADVVVEIPGRTKLSKSQDYFSRQILGQHEPLAPLGTLFEITVQAFLDSLVVELMNRLGKSEEDLRMQHANIEL</sequence>
<dbReference type="GO" id="GO:0097367">
    <property type="term" value="F:carbohydrate derivative binding"/>
    <property type="evidence" value="ECO:0007669"/>
    <property type="project" value="InterPro"/>
</dbReference>
<evidence type="ECO:0000313" key="4">
    <source>
        <dbReference type="Proteomes" id="UP000000262"/>
    </source>
</evidence>
<dbReference type="AlphaFoldDB" id="A8AAL8"/>
<dbReference type="eggNOG" id="arCOG00068">
    <property type="taxonomic scope" value="Archaea"/>
</dbReference>
<dbReference type="InterPro" id="IPR017552">
    <property type="entry name" value="PHI/rmpB"/>
</dbReference>
<reference evidence="3 4" key="1">
    <citation type="journal article" date="2008" name="Genome Biol.">
        <title>A genomic analysis of the archaeal system Ignicoccus hospitalis-Nanoarchaeum equitans.</title>
        <authorList>
            <person name="Podar M."/>
            <person name="Anderson I."/>
            <person name="Makarova K.S."/>
            <person name="Elkins J.G."/>
            <person name="Ivanova N."/>
            <person name="Wall M.A."/>
            <person name="Lykidis A."/>
            <person name="Mavromatis K."/>
            <person name="Sun H."/>
            <person name="Hudson M.E."/>
            <person name="Chen W."/>
            <person name="Deciu C."/>
            <person name="Hutchison D."/>
            <person name="Eads J.R."/>
            <person name="Anderson A."/>
            <person name="Fernandes F."/>
            <person name="Szeto E."/>
            <person name="Lapidus A."/>
            <person name="Kyrpides N.C."/>
            <person name="Saier M.H.Jr."/>
            <person name="Richardson P.M."/>
            <person name="Rachel R."/>
            <person name="Huber H."/>
            <person name="Eisen J.A."/>
            <person name="Koonin E.V."/>
            <person name="Keller M."/>
            <person name="Stetter K.O."/>
        </authorList>
    </citation>
    <scope>NUCLEOTIDE SEQUENCE [LARGE SCALE GENOMIC DNA]</scope>
    <source>
        <strain evidence="4">KIN4/I / DSM 18386 / JCM 14125</strain>
    </source>
</reference>
<dbReference type="PANTHER" id="PTHR43443">
    <property type="entry name" value="3-HEXULOSE-6-PHOSPHATE ISOMERASE"/>
    <property type="match status" value="1"/>
</dbReference>
<dbReference type="Proteomes" id="UP000000262">
    <property type="component" value="Chromosome"/>
</dbReference>
<proteinExistence type="inferred from homology"/>
<protein>
    <submittedName>
        <fullName evidence="3">Hexulose-6-phosphate isomerase</fullName>
    </submittedName>
</protein>
<dbReference type="GO" id="GO:1901135">
    <property type="term" value="P:carbohydrate derivative metabolic process"/>
    <property type="evidence" value="ECO:0007669"/>
    <property type="project" value="InterPro"/>
</dbReference>
<gene>
    <name evidence="3" type="ordered locus">Igni_0788</name>
</gene>
<name>A8AAL8_IGNH4</name>
<dbReference type="EMBL" id="CP000816">
    <property type="protein sequence ID" value="ABU81970.1"/>
    <property type="molecule type" value="Genomic_DNA"/>
</dbReference>
<dbReference type="STRING" id="453591.Igni_0788"/>